<dbReference type="CAZy" id="GT9">
    <property type="family name" value="Glycosyltransferase Family 9"/>
</dbReference>
<dbReference type="GO" id="GO:0008713">
    <property type="term" value="F:ADP-heptose-lipopolysaccharide heptosyltransferase activity"/>
    <property type="evidence" value="ECO:0007669"/>
    <property type="project" value="TreeGrafter"/>
</dbReference>
<keyword evidence="4" id="KW-1185">Reference proteome</keyword>
<dbReference type="SUPFAM" id="SSF53756">
    <property type="entry name" value="UDP-Glycosyltransferase/glycogen phosphorylase"/>
    <property type="match status" value="1"/>
</dbReference>
<dbReference type="AlphaFoldDB" id="D3SLT0"/>
<dbReference type="InterPro" id="IPR051199">
    <property type="entry name" value="LPS_LOS_Heptosyltrfase"/>
</dbReference>
<dbReference type="GO" id="GO:0005829">
    <property type="term" value="C:cytosol"/>
    <property type="evidence" value="ECO:0007669"/>
    <property type="project" value="TreeGrafter"/>
</dbReference>
<evidence type="ECO:0000313" key="3">
    <source>
        <dbReference type="EMBL" id="ADC89710.1"/>
    </source>
</evidence>
<proteinExistence type="predicted"/>
<evidence type="ECO:0000256" key="2">
    <source>
        <dbReference type="ARBA" id="ARBA00022679"/>
    </source>
</evidence>
<keyword evidence="1" id="KW-0328">Glycosyltransferase</keyword>
<protein>
    <submittedName>
        <fullName evidence="3">Glycosyl transferase family 9</fullName>
    </submittedName>
</protein>
<dbReference type="PANTHER" id="PTHR30160">
    <property type="entry name" value="TETRAACYLDISACCHARIDE 4'-KINASE-RELATED"/>
    <property type="match status" value="1"/>
</dbReference>
<dbReference type="eggNOG" id="COG0859">
    <property type="taxonomic scope" value="Bacteria"/>
</dbReference>
<dbReference type="OrthoDB" id="9760688at2"/>
<name>D3SLT0_THEAH</name>
<gene>
    <name evidence="3" type="ordered locus">Thal_1078</name>
</gene>
<dbReference type="Gene3D" id="3.40.50.2000">
    <property type="entry name" value="Glycogen Phosphorylase B"/>
    <property type="match status" value="2"/>
</dbReference>
<dbReference type="STRING" id="638303.Thal_1078"/>
<dbReference type="HOGENOM" id="CLU_038371_3_0_0"/>
<dbReference type="PANTHER" id="PTHR30160:SF1">
    <property type="entry name" value="LIPOPOLYSACCHARIDE 1,2-N-ACETYLGLUCOSAMINETRANSFERASE-RELATED"/>
    <property type="match status" value="1"/>
</dbReference>
<dbReference type="Pfam" id="PF01075">
    <property type="entry name" value="Glyco_transf_9"/>
    <property type="match status" value="1"/>
</dbReference>
<evidence type="ECO:0000256" key="1">
    <source>
        <dbReference type="ARBA" id="ARBA00022676"/>
    </source>
</evidence>
<dbReference type="RefSeq" id="WP_012992116.1">
    <property type="nucleotide sequence ID" value="NC_013894.1"/>
</dbReference>
<accession>D3SLT0</accession>
<dbReference type="Proteomes" id="UP000002043">
    <property type="component" value="Chromosome"/>
</dbReference>
<dbReference type="EMBL" id="CP001931">
    <property type="protein sequence ID" value="ADC89710.1"/>
    <property type="molecule type" value="Genomic_DNA"/>
</dbReference>
<dbReference type="CDD" id="cd03789">
    <property type="entry name" value="GT9_LPS_heptosyltransferase"/>
    <property type="match status" value="1"/>
</dbReference>
<evidence type="ECO:0000313" key="4">
    <source>
        <dbReference type="Proteomes" id="UP000002043"/>
    </source>
</evidence>
<dbReference type="InterPro" id="IPR002201">
    <property type="entry name" value="Glyco_trans_9"/>
</dbReference>
<dbReference type="KEGG" id="tal:Thal_1078"/>
<keyword evidence="2 3" id="KW-0808">Transferase</keyword>
<sequence>MKVVLWQTAYLGDVVLTTPLLRSLLRHKLEVTFVGRPFCVPLLEGYNVNIIPFDKGLRSSFSMLEVLEGHHVAITPHRSMRTALILFFSRIPVRVGFDKSELPFLYTHLVKHSWHMHEVERNLTLLKPIGIVPKEEDRLPLLFVREEEVQRVRKLYRLPQRYVVLSPFSQFPLKEWDLQNWVKLAKSLDIPVVITGAEKDRARASVFDRVGINLVGKTGLREFMAVLKGAELVISCDSSAVHVANALGVPAITVYTSTSPAYGFYPLIGTYVTPQLSCSPCSPNPKRCKTGSYACLKDVSWDKVLYLSYSLMTEKHRPNSIMEPSRLDTP</sequence>
<reference evidence="4" key="1">
    <citation type="journal article" date="2010" name="Stand. Genomic Sci.">
        <title>Complete genome sequence of Thermocrinis albus type strain (HI 11/12T).</title>
        <authorList>
            <person name="Wirth R."/>
            <person name="Sikorski J."/>
            <person name="Brambilla E."/>
            <person name="Misra M."/>
            <person name="Lapidus A."/>
            <person name="Copeland A."/>
            <person name="Nolan M."/>
            <person name="Lucas S."/>
            <person name="Chen F."/>
            <person name="Tice H."/>
            <person name="Cheng J.F."/>
            <person name="Han C."/>
            <person name="Detter J.C."/>
            <person name="Tapia R."/>
            <person name="Bruce D."/>
            <person name="Goodwin L."/>
            <person name="Pitluck S."/>
            <person name="Pati A."/>
            <person name="Anderson I."/>
            <person name="Ivanova N."/>
            <person name="Mavromatis K."/>
            <person name="Mikhailova N."/>
            <person name="Chen A."/>
            <person name="Palaniappan K."/>
            <person name="Bilek Y."/>
            <person name="Hader T."/>
            <person name="Land M."/>
            <person name="Hauser L."/>
            <person name="Chang Y.J."/>
            <person name="Jeffries C.D."/>
            <person name="Tindall B.J."/>
            <person name="Rohde M."/>
            <person name="Goker M."/>
            <person name="Bristow J."/>
            <person name="Eisen J.A."/>
            <person name="Markowitz V."/>
            <person name="Hugenholtz P."/>
            <person name="Kyrpides N.C."/>
            <person name="Klenk H.P."/>
        </authorList>
    </citation>
    <scope>NUCLEOTIDE SEQUENCE [LARGE SCALE GENOMIC DNA]</scope>
    <source>
        <strain evidence="4">DSM 14484 / JCM 11386 / HI 11/12</strain>
    </source>
</reference>
<dbReference type="GO" id="GO:0009244">
    <property type="term" value="P:lipopolysaccharide core region biosynthetic process"/>
    <property type="evidence" value="ECO:0007669"/>
    <property type="project" value="TreeGrafter"/>
</dbReference>
<organism evidence="3 4">
    <name type="scientific">Thermocrinis albus (strain DSM 14484 / JCM 11386 / HI 11/12)</name>
    <dbReference type="NCBI Taxonomy" id="638303"/>
    <lineage>
        <taxon>Bacteria</taxon>
        <taxon>Pseudomonadati</taxon>
        <taxon>Aquificota</taxon>
        <taxon>Aquificia</taxon>
        <taxon>Aquificales</taxon>
        <taxon>Aquificaceae</taxon>
        <taxon>Thermocrinis</taxon>
    </lineage>
</organism>